<accession>A0ABR3WDP1</accession>
<keyword evidence="3" id="KW-0732">Signal</keyword>
<evidence type="ECO:0000256" key="2">
    <source>
        <dbReference type="ARBA" id="ARBA00023008"/>
    </source>
</evidence>
<dbReference type="InterPro" id="IPR002227">
    <property type="entry name" value="Tyrosinase_Cu-bd"/>
</dbReference>
<dbReference type="InterPro" id="IPR008922">
    <property type="entry name" value="Di-copper_centre_dom_sf"/>
</dbReference>
<evidence type="ECO:0000259" key="4">
    <source>
        <dbReference type="PROSITE" id="PS00497"/>
    </source>
</evidence>
<gene>
    <name evidence="5" type="ORF">Daus18300_009623</name>
</gene>
<feature type="chain" id="PRO_5047326744" description="Tyrosinase copper-binding domain-containing protein" evidence="3">
    <location>
        <begin position="19"/>
        <end position="332"/>
    </location>
</feature>
<feature type="domain" description="Tyrosinase copper-binding" evidence="4">
    <location>
        <begin position="88"/>
        <end position="105"/>
    </location>
</feature>
<dbReference type="Pfam" id="PF00264">
    <property type="entry name" value="Tyrosinase"/>
    <property type="match status" value="1"/>
</dbReference>
<evidence type="ECO:0000256" key="1">
    <source>
        <dbReference type="ARBA" id="ARBA00022723"/>
    </source>
</evidence>
<dbReference type="PANTHER" id="PTHR11474:SF126">
    <property type="entry name" value="TYROSINASE-LIKE PROTEIN TYR-1-RELATED"/>
    <property type="match status" value="1"/>
</dbReference>
<protein>
    <recommendedName>
        <fullName evidence="4">Tyrosinase copper-binding domain-containing protein</fullName>
    </recommendedName>
</protein>
<sequence length="332" mass="36706">MARTAFLAAAALVSLVASSPVAPRDTNGTCTEVHQRKAWHNLSDDEKTAYLDAELCLINSPPKLNLPDCESRFDELVYAHIIQSNWIHNTGSFLPWHRYFMYAHEKVLRDECNYTGYQPYWEESLDAGDIASSAVFNTTTGFGGQGDDCVTDGPFANLTLSLNSYDGGSVYSSEYCLSRSFSDDTFELGNDTYIEECMAETNYTGALDCLMSTPHAAGHGGVGGTMLDVSASPAEPLFFLHHTNLDRLWWNWQQASPDDRTYDIGSERNIPLYSYASSMNFSYPSSSLIDYSGDDGNITTLNHVLWIAEIVPNVTINDVMDLSGSTICAEYV</sequence>
<organism evidence="5 6">
    <name type="scientific">Diaporthe australafricana</name>
    <dbReference type="NCBI Taxonomy" id="127596"/>
    <lineage>
        <taxon>Eukaryota</taxon>
        <taxon>Fungi</taxon>
        <taxon>Dikarya</taxon>
        <taxon>Ascomycota</taxon>
        <taxon>Pezizomycotina</taxon>
        <taxon>Sordariomycetes</taxon>
        <taxon>Sordariomycetidae</taxon>
        <taxon>Diaporthales</taxon>
        <taxon>Diaporthaceae</taxon>
        <taxon>Diaporthe</taxon>
    </lineage>
</organism>
<comment type="caution">
    <text evidence="5">The sequence shown here is derived from an EMBL/GenBank/DDBJ whole genome shotgun (WGS) entry which is preliminary data.</text>
</comment>
<dbReference type="PROSITE" id="PS00497">
    <property type="entry name" value="TYROSINASE_1"/>
    <property type="match status" value="1"/>
</dbReference>
<evidence type="ECO:0000313" key="6">
    <source>
        <dbReference type="Proteomes" id="UP001583177"/>
    </source>
</evidence>
<dbReference type="Proteomes" id="UP001583177">
    <property type="component" value="Unassembled WGS sequence"/>
</dbReference>
<dbReference type="Gene3D" id="1.10.1280.10">
    <property type="entry name" value="Di-copper center containing domain from catechol oxidase"/>
    <property type="match status" value="1"/>
</dbReference>
<dbReference type="InterPro" id="IPR050316">
    <property type="entry name" value="Tyrosinase/Hemocyanin"/>
</dbReference>
<evidence type="ECO:0000313" key="5">
    <source>
        <dbReference type="EMBL" id="KAL1859478.1"/>
    </source>
</evidence>
<reference evidence="5 6" key="1">
    <citation type="journal article" date="2024" name="IMA Fungus">
        <title>IMA Genome - F19 : A genome assembly and annotation guide to empower mycologists, including annotated draft genome sequences of Ceratocystis pirilliformis, Diaporthe australafricana, Fusarium ophioides, Paecilomyces lecythidis, and Sporothrix stenoceras.</title>
        <authorList>
            <person name="Aylward J."/>
            <person name="Wilson A.M."/>
            <person name="Visagie C.M."/>
            <person name="Spraker J."/>
            <person name="Barnes I."/>
            <person name="Buitendag C."/>
            <person name="Ceriani C."/>
            <person name="Del Mar Angel L."/>
            <person name="du Plessis D."/>
            <person name="Fuchs T."/>
            <person name="Gasser K."/>
            <person name="Kramer D."/>
            <person name="Li W."/>
            <person name="Munsamy K."/>
            <person name="Piso A."/>
            <person name="Price J.L."/>
            <person name="Sonnekus B."/>
            <person name="Thomas C."/>
            <person name="van der Nest A."/>
            <person name="van Dijk A."/>
            <person name="van Heerden A."/>
            <person name="van Vuuren N."/>
            <person name="Yilmaz N."/>
            <person name="Duong T.A."/>
            <person name="van der Merwe N.A."/>
            <person name="Wingfield M.J."/>
            <person name="Wingfield B.D."/>
        </authorList>
    </citation>
    <scope>NUCLEOTIDE SEQUENCE [LARGE SCALE GENOMIC DNA]</scope>
    <source>
        <strain evidence="5 6">CMW 18300</strain>
    </source>
</reference>
<keyword evidence="1" id="KW-0479">Metal-binding</keyword>
<name>A0ABR3WDP1_9PEZI</name>
<dbReference type="PANTHER" id="PTHR11474">
    <property type="entry name" value="TYROSINASE FAMILY MEMBER"/>
    <property type="match status" value="1"/>
</dbReference>
<dbReference type="SUPFAM" id="SSF48056">
    <property type="entry name" value="Di-copper centre-containing domain"/>
    <property type="match status" value="1"/>
</dbReference>
<keyword evidence="6" id="KW-1185">Reference proteome</keyword>
<keyword evidence="2" id="KW-0186">Copper</keyword>
<feature type="signal peptide" evidence="3">
    <location>
        <begin position="1"/>
        <end position="18"/>
    </location>
</feature>
<dbReference type="PRINTS" id="PR00092">
    <property type="entry name" value="TYROSINASE"/>
</dbReference>
<proteinExistence type="predicted"/>
<dbReference type="EMBL" id="JAWRVE010000099">
    <property type="protein sequence ID" value="KAL1859478.1"/>
    <property type="molecule type" value="Genomic_DNA"/>
</dbReference>
<evidence type="ECO:0000256" key="3">
    <source>
        <dbReference type="SAM" id="SignalP"/>
    </source>
</evidence>